<dbReference type="InterPro" id="IPR000477">
    <property type="entry name" value="RT_dom"/>
</dbReference>
<keyword evidence="2" id="KW-0695">RNA-directed DNA polymerase</keyword>
<dbReference type="EMBL" id="SBJO01000780">
    <property type="protein sequence ID" value="KAF9756173.1"/>
    <property type="molecule type" value="Genomic_DNA"/>
</dbReference>
<dbReference type="SUPFAM" id="SSF56672">
    <property type="entry name" value="DNA/RNA polymerases"/>
    <property type="match status" value="1"/>
</dbReference>
<gene>
    <name evidence="2" type="primary">LIN1</name>
    <name evidence="2" type="ORF">NGRA_3293</name>
</gene>
<evidence type="ECO:0000313" key="2">
    <source>
        <dbReference type="EMBL" id="KAF9756173.1"/>
    </source>
</evidence>
<dbReference type="CDD" id="cd01650">
    <property type="entry name" value="RT_nLTR_like"/>
    <property type="match status" value="1"/>
</dbReference>
<evidence type="ECO:0000259" key="1">
    <source>
        <dbReference type="PROSITE" id="PS50878"/>
    </source>
</evidence>
<sequence>LVYDFSEKLNVWNSHFKALSYDVVSSEVYAIKIVECEIDEVSVEELRAAVKACGNNKAAGNDCIPSELLRVLVKEDEINEFTGFVVNEFNRLMSGEDFVDAWCETDVIALFKKGNVNDVNNYRGIALVNTILKLFLKIVNERLSAEIEEKRIISKYQAGFRKGEEGMQHVASLLEIVKRREFDGKDTFLRFIDFEKAYDNVTHDILFEKLQKVGVSTYLVNVLKNLYKKTFMRVKLGDQRSEGFEYKKGVRQGCPCSPMLFNIFINDILDEVCGVNIPNTGLKVPGLMFADDVVLFGESYEDICLKIEKVCTWTTVNKMRINANKCGILVWNCLENAGNRVMLSVSTPFGTIEEVNSYKYLGISIQKRLMEEEIVREAGRKGTMLLGMLKGKFLNKYVSLFFKSILIRSVLIPTMLYGRELWGMSSARANIIRNRVWKAYKLIFGFKNVAYDSVSDEFGIERIDIQACKSRVRAIRKYRLSKTVIADIIICPVRNRRTTWSSRSERWIKRYLCLSLPEVYGLQLFDLYETIKEVYVRRKSYARSASSRFRENLKLSNLNFKSLLVEVKAADLYKFVLVRIGRIVWTNELVSRNMIIDRYKDHCILCLEHVRETTKHFVLEYVYLRSVREEFKLQIDKLKEVSSSANQLLSYVLGSRTNALSIEEESFILRDMIKMISRMLLIRSIRVSNEASMVPT</sequence>
<feature type="non-terminal residue" evidence="2">
    <location>
        <position position="1"/>
    </location>
</feature>
<feature type="domain" description="Reverse transcriptase" evidence="1">
    <location>
        <begin position="91"/>
        <end position="365"/>
    </location>
</feature>
<dbReference type="InterPro" id="IPR043128">
    <property type="entry name" value="Rev_trsase/Diguanyl_cyclase"/>
</dbReference>
<keyword evidence="2" id="KW-0548">Nucleotidyltransferase</keyword>
<dbReference type="GO" id="GO:0003964">
    <property type="term" value="F:RNA-directed DNA polymerase activity"/>
    <property type="evidence" value="ECO:0007669"/>
    <property type="project" value="UniProtKB-KW"/>
</dbReference>
<evidence type="ECO:0000313" key="3">
    <source>
        <dbReference type="Proteomes" id="UP000740883"/>
    </source>
</evidence>
<dbReference type="PANTHER" id="PTHR47027:SF20">
    <property type="entry name" value="REVERSE TRANSCRIPTASE-LIKE PROTEIN WITH RNA-DIRECTED DNA POLYMERASE DOMAIN"/>
    <property type="match status" value="1"/>
</dbReference>
<comment type="caution">
    <text evidence="2">The sequence shown here is derived from an EMBL/GenBank/DDBJ whole genome shotgun (WGS) entry which is preliminary data.</text>
</comment>
<dbReference type="Pfam" id="PF00078">
    <property type="entry name" value="RVT_1"/>
    <property type="match status" value="1"/>
</dbReference>
<reference evidence="2 3" key="1">
    <citation type="journal article" date="2020" name="Genome Biol. Evol.">
        <title>Comparative genomics of strictly vertically transmitted, feminizing microsporidia endosymbionts of amphipod crustaceans.</title>
        <authorList>
            <person name="Cormier A."/>
            <person name="Chebbi M.A."/>
            <person name="Giraud I."/>
            <person name="Wattier R."/>
            <person name="Teixeira M."/>
            <person name="Gilbert C."/>
            <person name="Rigaud T."/>
            <person name="Cordaux R."/>
        </authorList>
    </citation>
    <scope>NUCLEOTIDE SEQUENCE [LARGE SCALE GENOMIC DNA]</scope>
    <source>
        <strain evidence="2 3">Ou3-Ou53</strain>
    </source>
</reference>
<dbReference type="Gene3D" id="3.30.70.270">
    <property type="match status" value="1"/>
</dbReference>
<dbReference type="OrthoDB" id="5534248at2759"/>
<protein>
    <submittedName>
        <fullName evidence="2">LINE-1 reverse transcriptase like protein</fullName>
    </submittedName>
</protein>
<organism evidence="2 3">
    <name type="scientific">Nosema granulosis</name>
    <dbReference type="NCBI Taxonomy" id="83296"/>
    <lineage>
        <taxon>Eukaryota</taxon>
        <taxon>Fungi</taxon>
        <taxon>Fungi incertae sedis</taxon>
        <taxon>Microsporidia</taxon>
        <taxon>Nosematidae</taxon>
        <taxon>Nosema</taxon>
    </lineage>
</organism>
<proteinExistence type="predicted"/>
<accession>A0A9P6GV07</accession>
<name>A0A9P6GV07_9MICR</name>
<dbReference type="InterPro" id="IPR043502">
    <property type="entry name" value="DNA/RNA_pol_sf"/>
</dbReference>
<dbReference type="Proteomes" id="UP000740883">
    <property type="component" value="Unassembled WGS sequence"/>
</dbReference>
<dbReference type="PROSITE" id="PS50878">
    <property type="entry name" value="RT_POL"/>
    <property type="match status" value="1"/>
</dbReference>
<dbReference type="AlphaFoldDB" id="A0A9P6GV07"/>
<keyword evidence="3" id="KW-1185">Reference proteome</keyword>
<keyword evidence="2" id="KW-0808">Transferase</keyword>
<dbReference type="PANTHER" id="PTHR47027">
    <property type="entry name" value="REVERSE TRANSCRIPTASE DOMAIN-CONTAINING PROTEIN"/>
    <property type="match status" value="1"/>
</dbReference>